<protein>
    <recommendedName>
        <fullName evidence="10">Complement factor I</fullName>
    </recommendedName>
</protein>
<dbReference type="InterPro" id="IPR003884">
    <property type="entry name" value="FacI_MAC"/>
</dbReference>
<dbReference type="Pfam" id="PF21287">
    <property type="entry name" value="Kazal_CFAI"/>
    <property type="match status" value="1"/>
</dbReference>
<dbReference type="SMART" id="SM00057">
    <property type="entry name" value="FIMAC"/>
    <property type="match status" value="1"/>
</dbReference>
<dbReference type="Pfam" id="PF21286">
    <property type="entry name" value="CFAI_FIMAC_N"/>
    <property type="match status" value="1"/>
</dbReference>
<evidence type="ECO:0000259" key="6">
    <source>
        <dbReference type="PROSITE" id="PS50287"/>
    </source>
</evidence>
<evidence type="ECO:0000256" key="2">
    <source>
        <dbReference type="ARBA" id="ARBA00023157"/>
    </source>
</evidence>
<evidence type="ECO:0000256" key="5">
    <source>
        <dbReference type="SAM" id="SignalP"/>
    </source>
</evidence>
<comment type="caution">
    <text evidence="4">Lacks conserved residue(s) required for the propagation of feature annotation.</text>
</comment>
<evidence type="ECO:0000313" key="8">
    <source>
        <dbReference type="Ensembl" id="ENSPSMP00000013358.1"/>
    </source>
</evidence>
<keyword evidence="5" id="KW-0732">Signal</keyword>
<dbReference type="Gene3D" id="3.30.60.30">
    <property type="match status" value="1"/>
</dbReference>
<sequence length="163" mass="18225">MKLVHVFLLLLCFCLSFCKATLTSDTPQEDLVEKKCLAKKYTHLSCDKVFCQPWQKCIEGTCRCKLPYQCPKNSTVMCATNGKSYPTYCHLKSLECLHPATKFLNNGTCKAEGKFSVSLYGTADSEGIVEVQLVGQDKKVFICDSSWSMTEANVACFDLGFQQ</sequence>
<dbReference type="InterPro" id="IPR001190">
    <property type="entry name" value="SRCR"/>
</dbReference>
<keyword evidence="9" id="KW-1185">Reference proteome</keyword>
<dbReference type="GeneTree" id="ENSGT00930000151042"/>
<dbReference type="InterPro" id="IPR048722">
    <property type="entry name" value="CFAI_FIMAC_N"/>
</dbReference>
<feature type="domain" description="SRCR" evidence="6">
    <location>
        <begin position="117"/>
        <end position="163"/>
    </location>
</feature>
<dbReference type="AlphaFoldDB" id="A0A8C8ZC41"/>
<evidence type="ECO:0000256" key="1">
    <source>
        <dbReference type="ARBA" id="ARBA00022737"/>
    </source>
</evidence>
<feature type="chain" id="PRO_5034863274" description="Complement factor I" evidence="5">
    <location>
        <begin position="21"/>
        <end position="163"/>
    </location>
</feature>
<dbReference type="InterPro" id="IPR036772">
    <property type="entry name" value="SRCR-like_dom_sf"/>
</dbReference>
<keyword evidence="3" id="KW-0325">Glycoprotein</keyword>
<dbReference type="SUPFAM" id="SSF100895">
    <property type="entry name" value="Kazal-type serine protease inhibitors"/>
    <property type="match status" value="1"/>
</dbReference>
<dbReference type="PROSITE" id="PS51465">
    <property type="entry name" value="KAZAL_2"/>
    <property type="match status" value="1"/>
</dbReference>
<dbReference type="InterPro" id="IPR036058">
    <property type="entry name" value="Kazal_dom_sf"/>
</dbReference>
<dbReference type="InterPro" id="IPR048719">
    <property type="entry name" value="CFAI_KAZAL"/>
</dbReference>
<dbReference type="PROSITE" id="PS50287">
    <property type="entry name" value="SRCR_2"/>
    <property type="match status" value="1"/>
</dbReference>
<organism evidence="8 9">
    <name type="scientific">Prolemur simus</name>
    <name type="common">Greater bamboo lemur</name>
    <name type="synonym">Hapalemur simus</name>
    <dbReference type="NCBI Taxonomy" id="1328070"/>
    <lineage>
        <taxon>Eukaryota</taxon>
        <taxon>Metazoa</taxon>
        <taxon>Chordata</taxon>
        <taxon>Craniata</taxon>
        <taxon>Vertebrata</taxon>
        <taxon>Euteleostomi</taxon>
        <taxon>Mammalia</taxon>
        <taxon>Eutheria</taxon>
        <taxon>Euarchontoglires</taxon>
        <taxon>Primates</taxon>
        <taxon>Strepsirrhini</taxon>
        <taxon>Lemuriformes</taxon>
        <taxon>Lemuridae</taxon>
        <taxon>Prolemur</taxon>
    </lineage>
</organism>
<dbReference type="GO" id="GO:0016020">
    <property type="term" value="C:membrane"/>
    <property type="evidence" value="ECO:0007669"/>
    <property type="project" value="InterPro"/>
</dbReference>
<dbReference type="Gene3D" id="3.10.250.10">
    <property type="entry name" value="SRCR-like domain"/>
    <property type="match status" value="1"/>
</dbReference>
<reference evidence="8" key="2">
    <citation type="submission" date="2025-09" db="UniProtKB">
        <authorList>
            <consortium name="Ensembl"/>
        </authorList>
    </citation>
    <scope>IDENTIFICATION</scope>
</reference>
<reference evidence="8" key="1">
    <citation type="submission" date="2025-08" db="UniProtKB">
        <authorList>
            <consortium name="Ensembl"/>
        </authorList>
    </citation>
    <scope>IDENTIFICATION</scope>
</reference>
<dbReference type="Ensembl" id="ENSPSMT00000015549.1">
    <property type="protein sequence ID" value="ENSPSMP00000013358.1"/>
    <property type="gene ID" value="ENSPSMG00000009600.1"/>
</dbReference>
<evidence type="ECO:0000256" key="3">
    <source>
        <dbReference type="ARBA" id="ARBA00023180"/>
    </source>
</evidence>
<feature type="signal peptide" evidence="5">
    <location>
        <begin position="1"/>
        <end position="20"/>
    </location>
</feature>
<dbReference type="Proteomes" id="UP000694414">
    <property type="component" value="Unplaced"/>
</dbReference>
<dbReference type="InterPro" id="IPR002350">
    <property type="entry name" value="Kazal_dom"/>
</dbReference>
<accession>A0A8C8ZC41</accession>
<keyword evidence="2" id="KW-1015">Disulfide bond</keyword>
<evidence type="ECO:0000259" key="7">
    <source>
        <dbReference type="PROSITE" id="PS51465"/>
    </source>
</evidence>
<evidence type="ECO:0000313" key="9">
    <source>
        <dbReference type="Proteomes" id="UP000694414"/>
    </source>
</evidence>
<dbReference type="SUPFAM" id="SSF56487">
    <property type="entry name" value="SRCR-like"/>
    <property type="match status" value="1"/>
</dbReference>
<proteinExistence type="predicted"/>
<name>A0A8C8ZC41_PROSS</name>
<evidence type="ECO:0000256" key="4">
    <source>
        <dbReference type="PROSITE-ProRule" id="PRU00196"/>
    </source>
</evidence>
<dbReference type="FunFam" id="3.30.60.30:FF:000027">
    <property type="entry name" value="Complement factor I"/>
    <property type="match status" value="1"/>
</dbReference>
<evidence type="ECO:0008006" key="10">
    <source>
        <dbReference type="Google" id="ProtNLM"/>
    </source>
</evidence>
<feature type="domain" description="Kazal-like" evidence="7">
    <location>
        <begin position="63"/>
        <end position="111"/>
    </location>
</feature>
<keyword evidence="1" id="KW-0677">Repeat</keyword>